<reference evidence="1" key="1">
    <citation type="journal article" date="2007" name="PLoS ONE">
        <title>The first genome sequence of an elite grapevine cultivar (Pinot noir Vitis vinifera L.): coping with a highly heterozygous genome.</title>
        <authorList>
            <person name="Velasco R."/>
            <person name="Zharkikh A."/>
            <person name="Troggio M."/>
            <person name="Cartwright D.A."/>
            <person name="Cestaro A."/>
            <person name="Pruss D."/>
            <person name="Pindo M."/>
            <person name="FitzGerald L.M."/>
            <person name="Vezzulli S."/>
            <person name="Reid J."/>
            <person name="Malacarne G."/>
            <person name="Iliev D."/>
            <person name="Coppola G."/>
            <person name="Wardell B."/>
            <person name="Micheletti D."/>
            <person name="Macalma T."/>
            <person name="Facci M."/>
            <person name="Mitchell J.T."/>
            <person name="Perazzolli M."/>
            <person name="Eldredge G."/>
            <person name="Gatto P."/>
            <person name="Oyzerski R."/>
            <person name="Moretto M."/>
            <person name="Gutin N."/>
            <person name="Stefanini M."/>
            <person name="Chen Y."/>
            <person name="Segala C."/>
            <person name="Davenport C."/>
            <person name="Dematte L."/>
            <person name="Mraz A."/>
            <person name="Battilana J."/>
            <person name="Stormo K."/>
            <person name="Costa F."/>
            <person name="Tao Q."/>
            <person name="Si-Ammour A."/>
            <person name="Harkins T."/>
            <person name="Lackey A."/>
            <person name="Perbost C."/>
            <person name="Taillon B."/>
            <person name="Stella A."/>
            <person name="Solovyev V."/>
            <person name="Fawcett J.A."/>
            <person name="Sterck L."/>
            <person name="Vandepoele K."/>
            <person name="Grando S.M."/>
            <person name="Toppo S."/>
            <person name="Moser C."/>
            <person name="Lanchbury J."/>
            <person name="Bogden R."/>
            <person name="Skolnick M."/>
            <person name="Sgaramella V."/>
            <person name="Bhatnagar S.K."/>
            <person name="Fontana P."/>
            <person name="Gutin A."/>
            <person name="Van de Peer Y."/>
            <person name="Salamini F."/>
            <person name="Viola R."/>
        </authorList>
    </citation>
    <scope>NUCLEOTIDE SEQUENCE</scope>
</reference>
<evidence type="ECO:0000313" key="1">
    <source>
        <dbReference type="EMBL" id="CAN74309.1"/>
    </source>
</evidence>
<protein>
    <submittedName>
        <fullName evidence="1">Uncharacterized protein</fullName>
    </submittedName>
</protein>
<proteinExistence type="predicted"/>
<dbReference type="EMBL" id="AM451039">
    <property type="protein sequence ID" value="CAN74309.1"/>
    <property type="molecule type" value="Genomic_DNA"/>
</dbReference>
<sequence length="150" mass="17385">MQFQGSDDTSADGGWLDGVRRGWRWKRVVGKFPTRRCVRFRPPEKRRAWPARGWDSSSGALRKVEDLLLAHLMVWSVSKKDFAGKVSGKGRRRKFDQVEIFPYTPRVLLQTPNNPQLIPESLFISTRNWAIHPRKDLTKTILASLQLTRN</sequence>
<dbReference type="AlphaFoldDB" id="A5B975"/>
<accession>A5B975</accession>
<gene>
    <name evidence="1" type="ORF">VITISV_037516</name>
</gene>
<organism evidence="1">
    <name type="scientific">Vitis vinifera</name>
    <name type="common">Grape</name>
    <dbReference type="NCBI Taxonomy" id="29760"/>
    <lineage>
        <taxon>Eukaryota</taxon>
        <taxon>Viridiplantae</taxon>
        <taxon>Streptophyta</taxon>
        <taxon>Embryophyta</taxon>
        <taxon>Tracheophyta</taxon>
        <taxon>Spermatophyta</taxon>
        <taxon>Magnoliopsida</taxon>
        <taxon>eudicotyledons</taxon>
        <taxon>Gunneridae</taxon>
        <taxon>Pentapetalae</taxon>
        <taxon>rosids</taxon>
        <taxon>Vitales</taxon>
        <taxon>Vitaceae</taxon>
        <taxon>Viteae</taxon>
        <taxon>Vitis</taxon>
    </lineage>
</organism>
<name>A5B975_VITVI</name>